<dbReference type="AlphaFoldDB" id="A0A176VUK8"/>
<organism evidence="2 3">
    <name type="scientific">Marchantia polymorpha subsp. ruderalis</name>
    <dbReference type="NCBI Taxonomy" id="1480154"/>
    <lineage>
        <taxon>Eukaryota</taxon>
        <taxon>Viridiplantae</taxon>
        <taxon>Streptophyta</taxon>
        <taxon>Embryophyta</taxon>
        <taxon>Marchantiophyta</taxon>
        <taxon>Marchantiopsida</taxon>
        <taxon>Marchantiidae</taxon>
        <taxon>Marchantiales</taxon>
        <taxon>Marchantiaceae</taxon>
        <taxon>Marchantia</taxon>
    </lineage>
</organism>
<proteinExistence type="predicted"/>
<dbReference type="Proteomes" id="UP000077202">
    <property type="component" value="Unassembled WGS sequence"/>
</dbReference>
<evidence type="ECO:0000256" key="1">
    <source>
        <dbReference type="SAM" id="MobiDB-lite"/>
    </source>
</evidence>
<evidence type="ECO:0000313" key="3">
    <source>
        <dbReference type="Proteomes" id="UP000077202"/>
    </source>
</evidence>
<feature type="region of interest" description="Disordered" evidence="1">
    <location>
        <begin position="1"/>
        <end position="104"/>
    </location>
</feature>
<feature type="compositionally biased region" description="Gly residues" evidence="1">
    <location>
        <begin position="35"/>
        <end position="55"/>
    </location>
</feature>
<protein>
    <submittedName>
        <fullName evidence="2">Uncharacterized protein</fullName>
    </submittedName>
</protein>
<comment type="caution">
    <text evidence="2">The sequence shown here is derived from an EMBL/GenBank/DDBJ whole genome shotgun (WGS) entry which is preliminary data.</text>
</comment>
<dbReference type="EMBL" id="LVLJ01002594">
    <property type="protein sequence ID" value="OAE24484.1"/>
    <property type="molecule type" value="Genomic_DNA"/>
</dbReference>
<accession>A0A176VUK8</accession>
<name>A0A176VUK8_MARPO</name>
<reference evidence="2" key="1">
    <citation type="submission" date="2016-03" db="EMBL/GenBank/DDBJ databases">
        <title>Mechanisms controlling the formation of the plant cell surface in tip-growing cells are functionally conserved among land plants.</title>
        <authorList>
            <person name="Honkanen S."/>
            <person name="Jones V.A."/>
            <person name="Morieri G."/>
            <person name="Champion C."/>
            <person name="Hetherington A.J."/>
            <person name="Kelly S."/>
            <person name="Saint-Marcoux D."/>
            <person name="Proust H."/>
            <person name="Prescott H."/>
            <person name="Dolan L."/>
        </authorList>
    </citation>
    <scope>NUCLEOTIDE SEQUENCE [LARGE SCALE GENOMIC DNA]</scope>
    <source>
        <tissue evidence="2">Whole gametophyte</tissue>
    </source>
</reference>
<evidence type="ECO:0000313" key="2">
    <source>
        <dbReference type="EMBL" id="OAE24484.1"/>
    </source>
</evidence>
<feature type="compositionally biased region" description="Basic and acidic residues" evidence="1">
    <location>
        <begin position="14"/>
        <end position="31"/>
    </location>
</feature>
<sequence>MTRATAVLAGDRPNVSDRRETPTRSRSESQRRSGRLGGLGVAAGRGSGQEEGGVGTRRREVGRRGLGGGFGNQEEARPWPELQLQQQPHGGQRVQGSRAGSEVK</sequence>
<keyword evidence="3" id="KW-1185">Reference proteome</keyword>
<gene>
    <name evidence="2" type="ORF">AXG93_1615s1380</name>
</gene>